<gene>
    <name evidence="1" type="ORF">I206_07759</name>
</gene>
<dbReference type="OrthoDB" id="2576230at2759"/>
<dbReference type="AlphaFoldDB" id="A0A1B9HSM3"/>
<dbReference type="EMBL" id="KV700118">
    <property type="protein sequence ID" value="OCF46279.1"/>
    <property type="molecule type" value="Genomic_DNA"/>
</dbReference>
<sequence>MTQHPPNMSNTGRPPVHPHSWREIINGSLEENFVSMALGTFNELIKINFIPTIEHIQLLLYLTTGPVDRAISKRALNILHKLLSLHQPSSISQALPFHPSASKSKEDTPVWLQWDYKRSDLHKSVWKRMKECLDEGIWALLWEYRAKDATDIKKRKHRGDIDDDTGDYEEEGDRKRKVSENGWNLLGWLIEFWEKDKLENSAGQIGKAFIYTFQGIISFERLLILDDRSLPDRIFSLVHETAPETVRQKWSITPK</sequence>
<accession>A0A1B9HSM3</accession>
<reference evidence="1" key="2">
    <citation type="submission" date="2016-07" db="EMBL/GenBank/DDBJ databases">
        <title>Evolution of pathogenesis and genome organization in the Tremellales.</title>
        <authorList>
            <person name="Cuomo C."/>
            <person name="Litvintseva A."/>
            <person name="Heitman J."/>
            <person name="Chen Y."/>
            <person name="Sun S."/>
            <person name="Springer D."/>
            <person name="Dromer F."/>
            <person name="Young S."/>
            <person name="Zeng Q."/>
            <person name="Chapman S."/>
            <person name="Gujja S."/>
            <person name="Saif S."/>
            <person name="Birren B."/>
        </authorList>
    </citation>
    <scope>NUCLEOTIDE SEQUENCE</scope>
    <source>
        <strain evidence="1">CBS 10737</strain>
    </source>
</reference>
<organism evidence="1">
    <name type="scientific">Kwoniella pini CBS 10737</name>
    <dbReference type="NCBI Taxonomy" id="1296096"/>
    <lineage>
        <taxon>Eukaryota</taxon>
        <taxon>Fungi</taxon>
        <taxon>Dikarya</taxon>
        <taxon>Basidiomycota</taxon>
        <taxon>Agaricomycotina</taxon>
        <taxon>Tremellomycetes</taxon>
        <taxon>Tremellales</taxon>
        <taxon>Cryptococcaceae</taxon>
        <taxon>Kwoniella</taxon>
    </lineage>
</organism>
<evidence type="ECO:0000313" key="1">
    <source>
        <dbReference type="EMBL" id="OCF46279.1"/>
    </source>
</evidence>
<name>A0A1B9HSM3_9TREE</name>
<proteinExistence type="predicted"/>
<protein>
    <submittedName>
        <fullName evidence="1">Uncharacterized protein</fullName>
    </submittedName>
</protein>
<reference evidence="1" key="1">
    <citation type="submission" date="2013-07" db="EMBL/GenBank/DDBJ databases">
        <title>The Genome Sequence of Cryptococcus pinus CBS10737.</title>
        <authorList>
            <consortium name="The Broad Institute Genome Sequencing Platform"/>
            <person name="Cuomo C."/>
            <person name="Litvintseva A."/>
            <person name="Chen Y."/>
            <person name="Heitman J."/>
            <person name="Sun S."/>
            <person name="Springer D."/>
            <person name="Dromer F."/>
            <person name="Young S.K."/>
            <person name="Zeng Q."/>
            <person name="Gargeya S."/>
            <person name="Fitzgerald M."/>
            <person name="Abouelleil A."/>
            <person name="Alvarado L."/>
            <person name="Berlin A.M."/>
            <person name="Chapman S.B."/>
            <person name="Dewar J."/>
            <person name="Goldberg J."/>
            <person name="Griggs A."/>
            <person name="Gujja S."/>
            <person name="Hansen M."/>
            <person name="Howarth C."/>
            <person name="Imamovic A."/>
            <person name="Larimer J."/>
            <person name="McCowan C."/>
            <person name="Murphy C."/>
            <person name="Pearson M."/>
            <person name="Priest M."/>
            <person name="Roberts A."/>
            <person name="Saif S."/>
            <person name="Shea T."/>
            <person name="Sykes S."/>
            <person name="Wortman J."/>
            <person name="Nusbaum C."/>
            <person name="Birren B."/>
        </authorList>
    </citation>
    <scope>NUCLEOTIDE SEQUENCE [LARGE SCALE GENOMIC DNA]</scope>
    <source>
        <strain evidence="1">CBS 10737</strain>
    </source>
</reference>